<sequence length="37" mass="4087">MGGVVYVKRNNCGGSRAFWKGDTISLTALHFEWGQSI</sequence>
<evidence type="ECO:0000313" key="2">
    <source>
        <dbReference type="Proteomes" id="UP000319716"/>
    </source>
</evidence>
<dbReference type="EMBL" id="BEXB01000003">
    <property type="protein sequence ID" value="GAY75018.1"/>
    <property type="molecule type" value="Genomic_DNA"/>
</dbReference>
<protein>
    <submittedName>
        <fullName evidence="1">Uncharacterized protein</fullName>
    </submittedName>
</protein>
<reference evidence="1 2" key="1">
    <citation type="submission" date="2017-11" db="EMBL/GenBank/DDBJ databases">
        <title>Draft Genome Sequence of Sporolactobacillus inulinus NBRC 111894 Isolated from Koso, a Japanese Sugar-Vegetable Fermented Beverage.</title>
        <authorList>
            <person name="Chiou T.Y."/>
            <person name="Oshima K."/>
            <person name="Suda W."/>
            <person name="Hattori M."/>
            <person name="Takahashi T."/>
        </authorList>
    </citation>
    <scope>NUCLEOTIDE SEQUENCE [LARGE SCALE GENOMIC DNA]</scope>
    <source>
        <strain evidence="1 2">NBRC111894</strain>
    </source>
</reference>
<name>A0A4Y1Z7T9_9BACL</name>
<comment type="caution">
    <text evidence="1">The sequence shown here is derived from an EMBL/GenBank/DDBJ whole genome shotgun (WGS) entry which is preliminary data.</text>
</comment>
<proteinExistence type="predicted"/>
<organism evidence="1 2">
    <name type="scientific">Sporolactobacillus inulinus</name>
    <dbReference type="NCBI Taxonomy" id="2078"/>
    <lineage>
        <taxon>Bacteria</taxon>
        <taxon>Bacillati</taxon>
        <taxon>Bacillota</taxon>
        <taxon>Bacilli</taxon>
        <taxon>Bacillales</taxon>
        <taxon>Sporolactobacillaceae</taxon>
        <taxon>Sporolactobacillus</taxon>
    </lineage>
</organism>
<dbReference type="AlphaFoldDB" id="A0A4Y1Z7T9"/>
<gene>
    <name evidence="1" type="ORF">NBRC111894_572</name>
</gene>
<accession>A0A4Y1Z7T9</accession>
<evidence type="ECO:0000313" key="1">
    <source>
        <dbReference type="EMBL" id="GAY75018.1"/>
    </source>
</evidence>
<dbReference type="Proteomes" id="UP000319716">
    <property type="component" value="Unassembled WGS sequence"/>
</dbReference>